<reference evidence="3 4" key="1">
    <citation type="journal article" date="2020" name="Fungal Divers.">
        <title>Resolving the Mortierellaceae phylogeny through synthesis of multi-gene phylogenetics and phylogenomics.</title>
        <authorList>
            <person name="Vandepol N."/>
            <person name="Liber J."/>
            <person name="Desiro A."/>
            <person name="Na H."/>
            <person name="Kennedy M."/>
            <person name="Barry K."/>
            <person name="Grigoriev I.V."/>
            <person name="Miller A.N."/>
            <person name="O'Donnell K."/>
            <person name="Stajich J.E."/>
            <person name="Bonito G."/>
        </authorList>
    </citation>
    <scope>NUCLEOTIDE SEQUENCE [LARGE SCALE GENOMIC DNA]</scope>
    <source>
        <strain evidence="3 4">AD045</strain>
    </source>
</reference>
<dbReference type="EMBL" id="JAAAIM010000068">
    <property type="protein sequence ID" value="KAG0295991.1"/>
    <property type="molecule type" value="Genomic_DNA"/>
</dbReference>
<feature type="region of interest" description="Disordered" evidence="1">
    <location>
        <begin position="171"/>
        <end position="238"/>
    </location>
</feature>
<dbReference type="Proteomes" id="UP001194696">
    <property type="component" value="Unassembled WGS sequence"/>
</dbReference>
<organism evidence="3 4">
    <name type="scientific">Linnemannia gamsii</name>
    <dbReference type="NCBI Taxonomy" id="64522"/>
    <lineage>
        <taxon>Eukaryota</taxon>
        <taxon>Fungi</taxon>
        <taxon>Fungi incertae sedis</taxon>
        <taxon>Mucoromycota</taxon>
        <taxon>Mortierellomycotina</taxon>
        <taxon>Mortierellomycetes</taxon>
        <taxon>Mortierellales</taxon>
        <taxon>Mortierellaceae</taxon>
        <taxon>Linnemannia</taxon>
    </lineage>
</organism>
<evidence type="ECO:0000313" key="3">
    <source>
        <dbReference type="EMBL" id="KAG0295991.1"/>
    </source>
</evidence>
<name>A0ABQ7KD86_9FUNG</name>
<keyword evidence="4" id="KW-1185">Reference proteome</keyword>
<proteinExistence type="predicted"/>
<sequence>MIFNVASIASAMAIVSLSVVSAAPSSSGQTVQITSSSDWCMMMPPQAGGDIAASEDHAIAFCTSPSSTTPGAKTFPEGFIQSANFASGNGYVQITGKIDSSKYSLSATDRGGQYDIKGPSGSACAGYNHYVNLIEPHSNTMCIRCCKEKKDCNTGKSTYGCAAVIPGDYSGSSPSASGSVQPTGTATNSGTDSPSGTATGPATGPATGSATVTGTAPGSIETGSLTIDPIFPPTGTASTATIPATTITPTVTAPVVSPSTAPNAAVSGKSQSVGVMAAVAALGAVAVFVL</sequence>
<accession>A0ABQ7KD86</accession>
<feature type="compositionally biased region" description="Low complexity" evidence="1">
    <location>
        <begin position="193"/>
        <end position="219"/>
    </location>
</feature>
<gene>
    <name evidence="3" type="ORF">BGZ96_010412</name>
</gene>
<feature type="signal peptide" evidence="2">
    <location>
        <begin position="1"/>
        <end position="22"/>
    </location>
</feature>
<evidence type="ECO:0000256" key="1">
    <source>
        <dbReference type="SAM" id="MobiDB-lite"/>
    </source>
</evidence>
<evidence type="ECO:0000313" key="4">
    <source>
        <dbReference type="Proteomes" id="UP001194696"/>
    </source>
</evidence>
<feature type="compositionally biased region" description="Polar residues" evidence="1">
    <location>
        <begin position="180"/>
        <end position="192"/>
    </location>
</feature>
<feature type="chain" id="PRO_5045597714" evidence="2">
    <location>
        <begin position="23"/>
        <end position="290"/>
    </location>
</feature>
<keyword evidence="2" id="KW-0732">Signal</keyword>
<evidence type="ECO:0000256" key="2">
    <source>
        <dbReference type="SAM" id="SignalP"/>
    </source>
</evidence>
<comment type="caution">
    <text evidence="3">The sequence shown here is derived from an EMBL/GenBank/DDBJ whole genome shotgun (WGS) entry which is preliminary data.</text>
</comment>
<protein>
    <submittedName>
        <fullName evidence="3">Uncharacterized protein</fullName>
    </submittedName>
</protein>